<dbReference type="PANTHER" id="PTHR46191:SF2">
    <property type="entry name" value="HALOACID DEHALOGENASE-LIKE HYDROLASE DOMAIN-CONTAINING PROTEIN 3"/>
    <property type="match status" value="1"/>
</dbReference>
<dbReference type="SFLD" id="SFLDS00003">
    <property type="entry name" value="Haloacid_Dehalogenase"/>
    <property type="match status" value="1"/>
</dbReference>
<name>D8Q8U9_SCHCM</name>
<dbReference type="InterPro" id="IPR036412">
    <property type="entry name" value="HAD-like_sf"/>
</dbReference>
<dbReference type="AlphaFoldDB" id="D8Q8U9"/>
<dbReference type="InterPro" id="IPR051828">
    <property type="entry name" value="HAD-like_hydrolase_domain"/>
</dbReference>
<reference evidence="1 2" key="1">
    <citation type="journal article" date="2010" name="Nat. Biotechnol.">
        <title>Genome sequence of the model mushroom Schizophyllum commune.</title>
        <authorList>
            <person name="Ohm R.A."/>
            <person name="de Jong J.F."/>
            <person name="Lugones L.G."/>
            <person name="Aerts A."/>
            <person name="Kothe E."/>
            <person name="Stajich J.E."/>
            <person name="de Vries R.P."/>
            <person name="Record E."/>
            <person name="Levasseur A."/>
            <person name="Baker S.E."/>
            <person name="Bartholomew K.A."/>
            <person name="Coutinho P.M."/>
            <person name="Erdmann S."/>
            <person name="Fowler T.J."/>
            <person name="Gathman A.C."/>
            <person name="Lombard V."/>
            <person name="Henrissat B."/>
            <person name="Knabe N."/>
            <person name="Kuees U."/>
            <person name="Lilly W.W."/>
            <person name="Lindquist E."/>
            <person name="Lucas S."/>
            <person name="Magnuson J.K."/>
            <person name="Piumi F."/>
            <person name="Raudaskoski M."/>
            <person name="Salamov A."/>
            <person name="Schmutz J."/>
            <person name="Schwarze F.W.M.R."/>
            <person name="vanKuyk P.A."/>
            <person name="Horton J.S."/>
            <person name="Grigoriev I.V."/>
            <person name="Woesten H.A.B."/>
        </authorList>
    </citation>
    <scope>NUCLEOTIDE SEQUENCE [LARGE SCALE GENOMIC DNA]</scope>
    <source>
        <strain evidence="2">H4-8 / FGSC 9210</strain>
    </source>
</reference>
<dbReference type="PANTHER" id="PTHR46191">
    <property type="match status" value="1"/>
</dbReference>
<proteinExistence type="predicted"/>
<sequence length="246" mass="27138">MSAYRGIRLVTFDALHTLITPRAPIHVQYSNTFAPYLGVLDPDALKRSFKTALKEIHKSDLTYAKGSHTWWGEVIKRTALDAGADPQDVDKHLDEIVPRLLKVFSSHEGYKAFDDALPSVTRLKELGISTAVVSNADSRMHMAIRDLELSPYLGPIVLSEEAKIAKPSADIFLEAMRHVDPSIKPEECLHVGDELEADYRGATAAGIHALLLRRPGDTEAHVEEGENLDGVQTIQNLQGVLKWLGA</sequence>
<dbReference type="SFLD" id="SFLDG01129">
    <property type="entry name" value="C1.5:_HAD__Beta-PGM__Phosphata"/>
    <property type="match status" value="1"/>
</dbReference>
<keyword evidence="2" id="KW-1185">Reference proteome</keyword>
<dbReference type="VEuPathDB" id="FungiDB:SCHCODRAFT_02350414"/>
<dbReference type="STRING" id="578458.D8Q8U9"/>
<dbReference type="InterPro" id="IPR044924">
    <property type="entry name" value="HAD-SF_hydro_IA_REG-2-like_cap"/>
</dbReference>
<organism evidence="2">
    <name type="scientific">Schizophyllum commune (strain H4-8 / FGSC 9210)</name>
    <name type="common">Split gill fungus</name>
    <dbReference type="NCBI Taxonomy" id="578458"/>
    <lineage>
        <taxon>Eukaryota</taxon>
        <taxon>Fungi</taxon>
        <taxon>Dikarya</taxon>
        <taxon>Basidiomycota</taxon>
        <taxon>Agaricomycotina</taxon>
        <taxon>Agaricomycetes</taxon>
        <taxon>Agaricomycetidae</taxon>
        <taxon>Agaricales</taxon>
        <taxon>Schizophyllaceae</taxon>
        <taxon>Schizophyllum</taxon>
    </lineage>
</organism>
<dbReference type="SUPFAM" id="SSF56784">
    <property type="entry name" value="HAD-like"/>
    <property type="match status" value="1"/>
</dbReference>
<dbReference type="InterPro" id="IPR006439">
    <property type="entry name" value="HAD-SF_hydro_IA"/>
</dbReference>
<protein>
    <recommendedName>
        <fullName evidence="3">Haloacid dehalogenase-like hydrolase domain-containing protein 3</fullName>
    </recommendedName>
</protein>
<accession>D8Q8U9</accession>
<dbReference type="eggNOG" id="KOG3085">
    <property type="taxonomic scope" value="Eukaryota"/>
</dbReference>
<dbReference type="FunCoup" id="D8Q8U9">
    <property type="interactions" value="198"/>
</dbReference>
<dbReference type="InParanoid" id="D8Q8U9"/>
<dbReference type="EMBL" id="GL377308">
    <property type="protein sequence ID" value="EFI95540.1"/>
    <property type="molecule type" value="Genomic_DNA"/>
</dbReference>
<dbReference type="Proteomes" id="UP000007431">
    <property type="component" value="Unassembled WGS sequence"/>
</dbReference>
<dbReference type="Pfam" id="PF00702">
    <property type="entry name" value="Hydrolase"/>
    <property type="match status" value="1"/>
</dbReference>
<dbReference type="Gene3D" id="1.10.150.720">
    <property type="entry name" value="Haloacid dehalogenase-like hydrolase"/>
    <property type="match status" value="1"/>
</dbReference>
<dbReference type="GO" id="GO:0016791">
    <property type="term" value="F:phosphatase activity"/>
    <property type="evidence" value="ECO:0007669"/>
    <property type="project" value="UniProtKB-ARBA"/>
</dbReference>
<dbReference type="NCBIfam" id="TIGR01549">
    <property type="entry name" value="HAD-SF-IA-v1"/>
    <property type="match status" value="1"/>
</dbReference>
<evidence type="ECO:0008006" key="3">
    <source>
        <dbReference type="Google" id="ProtNLM"/>
    </source>
</evidence>
<dbReference type="Gene3D" id="3.40.50.1000">
    <property type="entry name" value="HAD superfamily/HAD-like"/>
    <property type="match status" value="1"/>
</dbReference>
<gene>
    <name evidence="1" type="ORF">SCHCODRAFT_57755</name>
</gene>
<dbReference type="OMA" id="WWRQLIA"/>
<dbReference type="GO" id="GO:0005634">
    <property type="term" value="C:nucleus"/>
    <property type="evidence" value="ECO:0007669"/>
    <property type="project" value="TreeGrafter"/>
</dbReference>
<evidence type="ECO:0000313" key="1">
    <source>
        <dbReference type="EMBL" id="EFI95540.1"/>
    </source>
</evidence>
<dbReference type="HOGENOM" id="CLU_045011_8_0_1"/>
<evidence type="ECO:0000313" key="2">
    <source>
        <dbReference type="Proteomes" id="UP000007431"/>
    </source>
</evidence>
<dbReference type="InterPro" id="IPR023214">
    <property type="entry name" value="HAD_sf"/>
</dbReference>